<dbReference type="InterPro" id="IPR002213">
    <property type="entry name" value="UDP_glucos_trans"/>
</dbReference>
<sequence length="107" mass="11975">MLPWGFEERTRVCGKVVAVWLPQLRILAHPSVGGFLMHCGLGSIVESLQFGHPLVLLPVFGDQGLNPQMLEEMGVRVELERDNEDGSFTRKEVEKALRLIMEEEGCA</sequence>
<dbReference type="AlphaFoldDB" id="A0AAX6F818"/>
<name>A0AAX6F818_IRIPA</name>
<dbReference type="EMBL" id="JANAVB010031019">
    <property type="protein sequence ID" value="KAJ6812570.1"/>
    <property type="molecule type" value="Genomic_DNA"/>
</dbReference>
<proteinExistence type="inferred from homology"/>
<accession>A0AAX6F818</accession>
<dbReference type="Gene3D" id="3.40.50.2000">
    <property type="entry name" value="Glycogen Phosphorylase B"/>
    <property type="match status" value="1"/>
</dbReference>
<dbReference type="Pfam" id="PF00201">
    <property type="entry name" value="UDPGT"/>
    <property type="match status" value="1"/>
</dbReference>
<evidence type="ECO:0000313" key="4">
    <source>
        <dbReference type="EMBL" id="KAJ6812570.1"/>
    </source>
</evidence>
<comment type="similarity">
    <text evidence="1 3">Belongs to the UDP-glycosyltransferase family.</text>
</comment>
<comment type="caution">
    <text evidence="4">The sequence shown here is derived from an EMBL/GenBank/DDBJ whole genome shotgun (WGS) entry which is preliminary data.</text>
</comment>
<reference evidence="4" key="2">
    <citation type="submission" date="2023-04" db="EMBL/GenBank/DDBJ databases">
        <authorList>
            <person name="Bruccoleri R.E."/>
            <person name="Oakeley E.J."/>
            <person name="Faust A.-M."/>
            <person name="Dessus-Babus S."/>
            <person name="Altorfer M."/>
            <person name="Burckhardt D."/>
            <person name="Oertli M."/>
            <person name="Naumann U."/>
            <person name="Petersen F."/>
            <person name="Wong J."/>
        </authorList>
    </citation>
    <scope>NUCLEOTIDE SEQUENCE</scope>
    <source>
        <strain evidence="4">GSM-AAB239-AS_SAM_17_03QT</strain>
        <tissue evidence="4">Leaf</tissue>
    </source>
</reference>
<dbReference type="PANTHER" id="PTHR48049">
    <property type="entry name" value="GLYCOSYLTRANSFERASE"/>
    <property type="match status" value="1"/>
</dbReference>
<evidence type="ECO:0000313" key="5">
    <source>
        <dbReference type="Proteomes" id="UP001140949"/>
    </source>
</evidence>
<keyword evidence="5" id="KW-1185">Reference proteome</keyword>
<dbReference type="SUPFAM" id="SSF53756">
    <property type="entry name" value="UDP-Glycosyltransferase/glycogen phosphorylase"/>
    <property type="match status" value="1"/>
</dbReference>
<reference evidence="4" key="1">
    <citation type="journal article" date="2023" name="GigaByte">
        <title>Genome assembly of the bearded iris, Iris pallida Lam.</title>
        <authorList>
            <person name="Bruccoleri R.E."/>
            <person name="Oakeley E.J."/>
            <person name="Faust A.M.E."/>
            <person name="Altorfer M."/>
            <person name="Dessus-Babus S."/>
            <person name="Burckhardt D."/>
            <person name="Oertli M."/>
            <person name="Naumann U."/>
            <person name="Petersen F."/>
            <person name="Wong J."/>
        </authorList>
    </citation>
    <scope>NUCLEOTIDE SEQUENCE</scope>
    <source>
        <strain evidence="4">GSM-AAB239-AS_SAM_17_03QT</strain>
    </source>
</reference>
<keyword evidence="2 3" id="KW-0808">Transferase</keyword>
<organism evidence="4 5">
    <name type="scientific">Iris pallida</name>
    <name type="common">Sweet iris</name>
    <dbReference type="NCBI Taxonomy" id="29817"/>
    <lineage>
        <taxon>Eukaryota</taxon>
        <taxon>Viridiplantae</taxon>
        <taxon>Streptophyta</taxon>
        <taxon>Embryophyta</taxon>
        <taxon>Tracheophyta</taxon>
        <taxon>Spermatophyta</taxon>
        <taxon>Magnoliopsida</taxon>
        <taxon>Liliopsida</taxon>
        <taxon>Asparagales</taxon>
        <taxon>Iridaceae</taxon>
        <taxon>Iridoideae</taxon>
        <taxon>Irideae</taxon>
        <taxon>Iris</taxon>
    </lineage>
</organism>
<evidence type="ECO:0000256" key="1">
    <source>
        <dbReference type="ARBA" id="ARBA00009995"/>
    </source>
</evidence>
<keyword evidence="3" id="KW-0328">Glycosyltransferase</keyword>
<protein>
    <submittedName>
        <fullName evidence="4">UDP-rhamnose:rhamnosyltransferase 1</fullName>
    </submittedName>
</protein>
<dbReference type="GO" id="GO:0035251">
    <property type="term" value="F:UDP-glucosyltransferase activity"/>
    <property type="evidence" value="ECO:0007669"/>
    <property type="project" value="InterPro"/>
</dbReference>
<dbReference type="InterPro" id="IPR035595">
    <property type="entry name" value="UDP_glycos_trans_CS"/>
</dbReference>
<evidence type="ECO:0000256" key="2">
    <source>
        <dbReference type="ARBA" id="ARBA00022679"/>
    </source>
</evidence>
<dbReference type="PANTHER" id="PTHR48049:SF60">
    <property type="entry name" value="UDP-GLYCOSYLTRANSFERASE 91B1"/>
    <property type="match status" value="1"/>
</dbReference>
<dbReference type="PROSITE" id="PS00375">
    <property type="entry name" value="UDPGT"/>
    <property type="match status" value="1"/>
</dbReference>
<evidence type="ECO:0000256" key="3">
    <source>
        <dbReference type="RuleBase" id="RU003718"/>
    </source>
</evidence>
<dbReference type="Proteomes" id="UP001140949">
    <property type="component" value="Unassembled WGS sequence"/>
</dbReference>
<dbReference type="InterPro" id="IPR050481">
    <property type="entry name" value="UDP-glycosyltransf_plant"/>
</dbReference>
<gene>
    <name evidence="4" type="ORF">M6B38_148200</name>
</gene>